<dbReference type="Proteomes" id="UP001153678">
    <property type="component" value="Unassembled WGS sequence"/>
</dbReference>
<dbReference type="EMBL" id="CAMKVN010000177">
    <property type="protein sequence ID" value="CAI2164747.1"/>
    <property type="molecule type" value="Genomic_DNA"/>
</dbReference>
<feature type="compositionally biased region" description="Basic and acidic residues" evidence="1">
    <location>
        <begin position="51"/>
        <end position="65"/>
    </location>
</feature>
<keyword evidence="3" id="KW-1185">Reference proteome</keyword>
<accession>A0A9W4SDQ8</accession>
<feature type="compositionally biased region" description="Basic and acidic residues" evidence="1">
    <location>
        <begin position="213"/>
        <end position="226"/>
    </location>
</feature>
<evidence type="ECO:0000313" key="2">
    <source>
        <dbReference type="EMBL" id="CAI2164747.1"/>
    </source>
</evidence>
<feature type="region of interest" description="Disordered" evidence="1">
    <location>
        <begin position="46"/>
        <end position="90"/>
    </location>
</feature>
<feature type="compositionally biased region" description="Low complexity" evidence="1">
    <location>
        <begin position="503"/>
        <end position="525"/>
    </location>
</feature>
<dbReference type="OrthoDB" id="2428461at2759"/>
<feature type="region of interest" description="Disordered" evidence="1">
    <location>
        <begin position="139"/>
        <end position="242"/>
    </location>
</feature>
<reference evidence="2" key="1">
    <citation type="submission" date="2022-08" db="EMBL/GenBank/DDBJ databases">
        <authorList>
            <person name="Kallberg Y."/>
            <person name="Tangrot J."/>
            <person name="Rosling A."/>
        </authorList>
    </citation>
    <scope>NUCLEOTIDE SEQUENCE</scope>
    <source>
        <strain evidence="2">Wild A</strain>
    </source>
</reference>
<feature type="compositionally biased region" description="Polar residues" evidence="1">
    <location>
        <begin position="68"/>
        <end position="85"/>
    </location>
</feature>
<evidence type="ECO:0000256" key="1">
    <source>
        <dbReference type="SAM" id="MobiDB-lite"/>
    </source>
</evidence>
<feature type="compositionally biased region" description="Polar residues" evidence="1">
    <location>
        <begin position="446"/>
        <end position="461"/>
    </location>
</feature>
<feature type="compositionally biased region" description="Basic and acidic residues" evidence="1">
    <location>
        <begin position="392"/>
        <end position="401"/>
    </location>
</feature>
<sequence length="588" mass="63555">MNDVDEILDFDDNVDFSFTEDPQVTDSNLLESDSLFDLDAEMSFATGGQRAEGKLSPEEENKEMSELIDNQLSGNSELDNNSTLVHQKDQEELKYGEIEDFDMDDPDFLKEYGEINGDEVVIEDDEFWKELGLDPPNVVAEVENERTAEKSGTTEKFDTDNANISKTTPKENTPKRSLTSQLDAVKVNSAKLDISSSKSVKRTSKSPGISTSPEKEDGRGSRRNNDWRPVNNSGSFLNNNMSSFRSGFGPGLEGMPGIPMGQMPLNNPSMLPNLNMPPGPMIGPNIHVNPNFARLRPHALPFGNPINQYPMGSGPPMNMMPYQGQMEMHPYHPSMAPMGGGRGNSNSYGVRGVSPGFSHHNSISPPRRLPVSQQNNQRPIPSPKRKVPNDGFDQKEPDSKKISVTNGKSSAPDAKPTSSSQKNAEKSKVTVTTVTTKDTSGPAVKASNSKQGTATAITSKAASVATKNKVAPTSDNRSGSTSTKQPPKPVQKPAPKNIIRSLPSKPSVASSETSKSTAAPSTAASSVGVNKLTIGNVVEGVTKRDIQDLANKIPGGILSITFDRSAQTAEVSFKTSEGAKLFRRKYNR</sequence>
<proteinExistence type="predicted"/>
<feature type="compositionally biased region" description="Polar residues" evidence="1">
    <location>
        <begin position="230"/>
        <end position="242"/>
    </location>
</feature>
<organism evidence="2 3">
    <name type="scientific">Funneliformis geosporum</name>
    <dbReference type="NCBI Taxonomy" id="1117311"/>
    <lineage>
        <taxon>Eukaryota</taxon>
        <taxon>Fungi</taxon>
        <taxon>Fungi incertae sedis</taxon>
        <taxon>Mucoromycota</taxon>
        <taxon>Glomeromycotina</taxon>
        <taxon>Glomeromycetes</taxon>
        <taxon>Glomerales</taxon>
        <taxon>Glomeraceae</taxon>
        <taxon>Funneliformis</taxon>
    </lineage>
</organism>
<feature type="region of interest" description="Disordered" evidence="1">
    <location>
        <begin position="336"/>
        <end position="525"/>
    </location>
</feature>
<dbReference type="AlphaFoldDB" id="A0A9W4SDQ8"/>
<feature type="compositionally biased region" description="Basic and acidic residues" evidence="1">
    <location>
        <begin position="143"/>
        <end position="159"/>
    </location>
</feature>
<feature type="compositionally biased region" description="Low complexity" evidence="1">
    <location>
        <begin position="429"/>
        <end position="440"/>
    </location>
</feature>
<name>A0A9W4SDQ8_9GLOM</name>
<comment type="caution">
    <text evidence="2">The sequence shown here is derived from an EMBL/GenBank/DDBJ whole genome shotgun (WGS) entry which is preliminary data.</text>
</comment>
<evidence type="ECO:0000313" key="3">
    <source>
        <dbReference type="Proteomes" id="UP001153678"/>
    </source>
</evidence>
<protein>
    <submittedName>
        <fullName evidence="2">15314_t:CDS:1</fullName>
    </submittedName>
</protein>
<gene>
    <name evidence="2" type="ORF">FWILDA_LOCUS1722</name>
</gene>
<feature type="compositionally biased region" description="Polar residues" evidence="1">
    <location>
        <begin position="471"/>
        <end position="483"/>
    </location>
</feature>